<gene>
    <name evidence="3" type="ORF">ANCCAN_18410</name>
</gene>
<evidence type="ECO:0000259" key="2">
    <source>
        <dbReference type="Pfam" id="PF05649"/>
    </source>
</evidence>
<keyword evidence="4" id="KW-1185">Reference proteome</keyword>
<dbReference type="InterPro" id="IPR042089">
    <property type="entry name" value="Peptidase_M13_dom_2"/>
</dbReference>
<sequence length="145" mass="17191">MIDLETALARIIVPEEDRRDFNRMYNIRRLSDMQKLMPLVDWPRYFHSIAPYVVYDYLASNPEILIVELDYMRRVTQLLQLTDPRIIANYVYMRYTSSWDGELGERYEDISQVTTFLTDHSVRSIILVRHDTSSAFGVTLIPRIP</sequence>
<protein>
    <recommendedName>
        <fullName evidence="2">Peptidase M13 N-terminal domain-containing protein</fullName>
    </recommendedName>
</protein>
<name>A0A368FU50_ANCCA</name>
<dbReference type="InterPro" id="IPR008753">
    <property type="entry name" value="Peptidase_M13_N"/>
</dbReference>
<reference evidence="3 4" key="1">
    <citation type="submission" date="2014-10" db="EMBL/GenBank/DDBJ databases">
        <title>Draft genome of the hookworm Ancylostoma caninum.</title>
        <authorList>
            <person name="Mitreva M."/>
        </authorList>
    </citation>
    <scope>NUCLEOTIDE SEQUENCE [LARGE SCALE GENOMIC DNA]</scope>
    <source>
        <strain evidence="3 4">Baltimore</strain>
    </source>
</reference>
<organism evidence="3 4">
    <name type="scientific">Ancylostoma caninum</name>
    <name type="common">Dog hookworm</name>
    <dbReference type="NCBI Taxonomy" id="29170"/>
    <lineage>
        <taxon>Eukaryota</taxon>
        <taxon>Metazoa</taxon>
        <taxon>Ecdysozoa</taxon>
        <taxon>Nematoda</taxon>
        <taxon>Chromadorea</taxon>
        <taxon>Rhabditida</taxon>
        <taxon>Rhabditina</taxon>
        <taxon>Rhabditomorpha</taxon>
        <taxon>Strongyloidea</taxon>
        <taxon>Ancylostomatidae</taxon>
        <taxon>Ancylostomatinae</taxon>
        <taxon>Ancylostoma</taxon>
    </lineage>
</organism>
<evidence type="ECO:0000313" key="4">
    <source>
        <dbReference type="Proteomes" id="UP000252519"/>
    </source>
</evidence>
<accession>A0A368FU50</accession>
<dbReference type="InterPro" id="IPR000718">
    <property type="entry name" value="Peptidase_M13"/>
</dbReference>
<proteinExistence type="inferred from homology"/>
<dbReference type="Proteomes" id="UP000252519">
    <property type="component" value="Unassembled WGS sequence"/>
</dbReference>
<dbReference type="Pfam" id="PF05649">
    <property type="entry name" value="Peptidase_M13_N"/>
    <property type="match status" value="1"/>
</dbReference>
<dbReference type="STRING" id="29170.A0A368FU50"/>
<dbReference type="GO" id="GO:0004222">
    <property type="term" value="F:metalloendopeptidase activity"/>
    <property type="evidence" value="ECO:0007669"/>
    <property type="project" value="InterPro"/>
</dbReference>
<feature type="domain" description="Peptidase M13 N-terminal" evidence="2">
    <location>
        <begin position="1"/>
        <end position="112"/>
    </location>
</feature>
<evidence type="ECO:0000313" key="3">
    <source>
        <dbReference type="EMBL" id="RCN35716.1"/>
    </source>
</evidence>
<dbReference type="SUPFAM" id="SSF55486">
    <property type="entry name" value="Metalloproteases ('zincins'), catalytic domain"/>
    <property type="match status" value="1"/>
</dbReference>
<comment type="similarity">
    <text evidence="1">Belongs to the peptidase M13 family.</text>
</comment>
<dbReference type="AlphaFoldDB" id="A0A368FU50"/>
<evidence type="ECO:0000256" key="1">
    <source>
        <dbReference type="ARBA" id="ARBA00007357"/>
    </source>
</evidence>
<dbReference type="GO" id="GO:0006508">
    <property type="term" value="P:proteolysis"/>
    <property type="evidence" value="ECO:0007669"/>
    <property type="project" value="InterPro"/>
</dbReference>
<comment type="caution">
    <text evidence="3">The sequence shown here is derived from an EMBL/GenBank/DDBJ whole genome shotgun (WGS) entry which is preliminary data.</text>
</comment>
<dbReference type="Gene3D" id="1.10.1380.10">
    <property type="entry name" value="Neutral endopeptidase , domain2"/>
    <property type="match status" value="1"/>
</dbReference>
<dbReference type="EMBL" id="JOJR01000631">
    <property type="protein sequence ID" value="RCN35716.1"/>
    <property type="molecule type" value="Genomic_DNA"/>
</dbReference>
<dbReference type="PROSITE" id="PS51885">
    <property type="entry name" value="NEPRILYSIN"/>
    <property type="match status" value="1"/>
</dbReference>
<dbReference type="OrthoDB" id="5845958at2759"/>